<keyword evidence="5 8" id="KW-0472">Membrane</keyword>
<dbReference type="FunCoup" id="A0A2J7R1L7">
    <property type="interactions" value="87"/>
</dbReference>
<protein>
    <recommendedName>
        <fullName evidence="11">Ionotropic glutamate receptor C-terminal domain-containing protein</fullName>
    </recommendedName>
</protein>
<name>A0A2J7R1L7_9NEOP</name>
<dbReference type="PANTHER" id="PTHR42643">
    <property type="entry name" value="IONOTROPIC RECEPTOR 20A-RELATED"/>
    <property type="match status" value="1"/>
</dbReference>
<feature type="transmembrane region" description="Helical" evidence="8">
    <location>
        <begin position="167"/>
        <end position="187"/>
    </location>
</feature>
<evidence type="ECO:0008006" key="11">
    <source>
        <dbReference type="Google" id="ProtNLM"/>
    </source>
</evidence>
<evidence type="ECO:0000256" key="1">
    <source>
        <dbReference type="ARBA" id="ARBA00004651"/>
    </source>
</evidence>
<organism evidence="9 10">
    <name type="scientific">Cryptotermes secundus</name>
    <dbReference type="NCBI Taxonomy" id="105785"/>
    <lineage>
        <taxon>Eukaryota</taxon>
        <taxon>Metazoa</taxon>
        <taxon>Ecdysozoa</taxon>
        <taxon>Arthropoda</taxon>
        <taxon>Hexapoda</taxon>
        <taxon>Insecta</taxon>
        <taxon>Pterygota</taxon>
        <taxon>Neoptera</taxon>
        <taxon>Polyneoptera</taxon>
        <taxon>Dictyoptera</taxon>
        <taxon>Blattodea</taxon>
        <taxon>Blattoidea</taxon>
        <taxon>Termitoidae</taxon>
        <taxon>Kalotermitidae</taxon>
        <taxon>Cryptotermitinae</taxon>
        <taxon>Cryptotermes</taxon>
    </lineage>
</organism>
<evidence type="ECO:0000313" key="9">
    <source>
        <dbReference type="EMBL" id="PNF34729.1"/>
    </source>
</evidence>
<dbReference type="Proteomes" id="UP000235965">
    <property type="component" value="Unassembled WGS sequence"/>
</dbReference>
<dbReference type="EMBL" id="NEVH01008206">
    <property type="protein sequence ID" value="PNF34729.1"/>
    <property type="molecule type" value="Genomic_DNA"/>
</dbReference>
<evidence type="ECO:0000313" key="10">
    <source>
        <dbReference type="Proteomes" id="UP000235965"/>
    </source>
</evidence>
<keyword evidence="4 8" id="KW-1133">Transmembrane helix</keyword>
<reference evidence="9 10" key="1">
    <citation type="submission" date="2017-12" db="EMBL/GenBank/DDBJ databases">
        <title>Hemimetabolous genomes reveal molecular basis of termite eusociality.</title>
        <authorList>
            <person name="Harrison M.C."/>
            <person name="Jongepier E."/>
            <person name="Robertson H.M."/>
            <person name="Arning N."/>
            <person name="Bitard-Feildel T."/>
            <person name="Chao H."/>
            <person name="Childers C.P."/>
            <person name="Dinh H."/>
            <person name="Doddapaneni H."/>
            <person name="Dugan S."/>
            <person name="Gowin J."/>
            <person name="Greiner C."/>
            <person name="Han Y."/>
            <person name="Hu H."/>
            <person name="Hughes D.S.T."/>
            <person name="Huylmans A.-K."/>
            <person name="Kemena C."/>
            <person name="Kremer L.P.M."/>
            <person name="Lee S.L."/>
            <person name="Lopez-Ezquerra A."/>
            <person name="Mallet L."/>
            <person name="Monroy-Kuhn J.M."/>
            <person name="Moser A."/>
            <person name="Murali S.C."/>
            <person name="Muzny D.M."/>
            <person name="Otani S."/>
            <person name="Piulachs M.-D."/>
            <person name="Poelchau M."/>
            <person name="Qu J."/>
            <person name="Schaub F."/>
            <person name="Wada-Katsumata A."/>
            <person name="Worley K.C."/>
            <person name="Xie Q."/>
            <person name="Ylla G."/>
            <person name="Poulsen M."/>
            <person name="Gibbs R.A."/>
            <person name="Schal C."/>
            <person name="Richards S."/>
            <person name="Belles X."/>
            <person name="Korb J."/>
            <person name="Bornberg-Bauer E."/>
        </authorList>
    </citation>
    <scope>NUCLEOTIDE SEQUENCE [LARGE SCALE GENOMIC DNA]</scope>
    <source>
        <tissue evidence="9">Whole body</tissue>
    </source>
</reference>
<keyword evidence="10" id="KW-1185">Reference proteome</keyword>
<dbReference type="InterPro" id="IPR052192">
    <property type="entry name" value="Insect_Ionotropic_Sensory_Rcpt"/>
</dbReference>
<dbReference type="STRING" id="105785.A0A2J7R1L7"/>
<keyword evidence="6" id="KW-0675">Receptor</keyword>
<dbReference type="GO" id="GO:0005886">
    <property type="term" value="C:plasma membrane"/>
    <property type="evidence" value="ECO:0007669"/>
    <property type="project" value="UniProtKB-SubCell"/>
</dbReference>
<keyword evidence="7" id="KW-0325">Glycoprotein</keyword>
<dbReference type="Gene3D" id="1.10.287.70">
    <property type="match status" value="1"/>
</dbReference>
<gene>
    <name evidence="9" type="ORF">B7P43_G05491</name>
</gene>
<sequence length="372" mass="42751">MTESYTNMDGSTTYMFRGLEIEYLLLISAVMNINIKFLPPIESNLLKLGELGEGRADIVIGAFPTRFQQTIDEDPTKAYVYTTIKCYVPCPRPLPRTEGITRVFMPSVWLAMFLVFILTAGLFWVTVKTTLDAALHHCFYTAWAVLLGVSAPVIPTNHKLRIFFLTFVWYCFAMNTVFQAFFISFLIQPGYEKEIQTMEELREAGIQDLVLDRFMKEFATDDEKAYCRDDECLVNLIKKQDIALKTSKHHMEYIASTIGIIKNHDKYLCFLDDIIGPVMYSMYLLKGSPLLDRLNVLIQRCLEGGIGEKYWAELRWDAILKSKANFMEHATADSDMYFVFRLSHVRVAFSTLLLGCTCSMVMFLAEVTFNYT</sequence>
<accession>A0A2J7R1L7</accession>
<evidence type="ECO:0000256" key="2">
    <source>
        <dbReference type="ARBA" id="ARBA00022475"/>
    </source>
</evidence>
<evidence type="ECO:0000256" key="4">
    <source>
        <dbReference type="ARBA" id="ARBA00022989"/>
    </source>
</evidence>
<feature type="transmembrane region" description="Helical" evidence="8">
    <location>
        <begin position="103"/>
        <end position="125"/>
    </location>
</feature>
<feature type="transmembrane region" description="Helical" evidence="8">
    <location>
        <begin position="21"/>
        <end position="38"/>
    </location>
</feature>
<proteinExistence type="predicted"/>
<dbReference type="PANTHER" id="PTHR42643:SF30">
    <property type="entry name" value="IONOTROPIC RECEPTOR 40A-RELATED"/>
    <property type="match status" value="1"/>
</dbReference>
<comment type="subcellular location">
    <subcellularLocation>
        <location evidence="1">Cell membrane</location>
        <topology evidence="1">Multi-pass membrane protein</topology>
    </subcellularLocation>
</comment>
<keyword evidence="3 8" id="KW-0812">Transmembrane</keyword>
<keyword evidence="2" id="KW-1003">Cell membrane</keyword>
<feature type="transmembrane region" description="Helical" evidence="8">
    <location>
        <begin position="137"/>
        <end position="155"/>
    </location>
</feature>
<dbReference type="InParanoid" id="A0A2J7R1L7"/>
<evidence type="ECO:0000256" key="3">
    <source>
        <dbReference type="ARBA" id="ARBA00022692"/>
    </source>
</evidence>
<feature type="transmembrane region" description="Helical" evidence="8">
    <location>
        <begin position="345"/>
        <end position="365"/>
    </location>
</feature>
<evidence type="ECO:0000256" key="8">
    <source>
        <dbReference type="SAM" id="Phobius"/>
    </source>
</evidence>
<dbReference type="OrthoDB" id="6506757at2759"/>
<evidence type="ECO:0000256" key="7">
    <source>
        <dbReference type="ARBA" id="ARBA00023180"/>
    </source>
</evidence>
<evidence type="ECO:0000256" key="5">
    <source>
        <dbReference type="ARBA" id="ARBA00023136"/>
    </source>
</evidence>
<dbReference type="SUPFAM" id="SSF53850">
    <property type="entry name" value="Periplasmic binding protein-like II"/>
    <property type="match status" value="1"/>
</dbReference>
<evidence type="ECO:0000256" key="6">
    <source>
        <dbReference type="ARBA" id="ARBA00023170"/>
    </source>
</evidence>
<comment type="caution">
    <text evidence="9">The sequence shown here is derived from an EMBL/GenBank/DDBJ whole genome shotgun (WGS) entry which is preliminary data.</text>
</comment>
<dbReference type="AlphaFoldDB" id="A0A2J7R1L7"/>